<dbReference type="PRINTS" id="PR00111">
    <property type="entry name" value="ABHYDROLASE"/>
</dbReference>
<feature type="domain" description="AB hydrolase-1" evidence="3">
    <location>
        <begin position="39"/>
        <end position="287"/>
    </location>
</feature>
<sequence>MNKSTLDLQQARRFAEPVAFELPWGTLRGLAWGNPQGHPILALHGWLDNAFSFLPLAEEFLQSPLAEDHFLIALDFAGHGQSDHRPAGNFYPFIDYAYDVWHVITQQEWSSVSLLGHSMGGYVTAMVAAVMPQQIRSLMTIEAFGMLTESAERTVAQLQASFQSRWQQQFKRAPIYPDLNKAVLARTLAGDLTRELSALLVERGIAETDAGGWRFLADGYLRVRSPLRMTPAQVEDILRQIQCPFTTVVASAGEIEVKQALLQWQNFVPHLERVELTGGHHVHMEQPHAIIRAFLPMCGHSVS</sequence>
<keyword evidence="5" id="KW-1185">Reference proteome</keyword>
<dbReference type="PANTHER" id="PTHR43798:SF14">
    <property type="entry name" value="SERINE HYDROLASE-LIKE PROTEIN DDB_G0286239"/>
    <property type="match status" value="1"/>
</dbReference>
<dbReference type="InterPro" id="IPR000073">
    <property type="entry name" value="AB_hydrolase_1"/>
</dbReference>
<organism evidence="4 5">
    <name type="scientific">Pseudidiomarina indica</name>
    <dbReference type="NCBI Taxonomy" id="1159017"/>
    <lineage>
        <taxon>Bacteria</taxon>
        <taxon>Pseudomonadati</taxon>
        <taxon>Pseudomonadota</taxon>
        <taxon>Gammaproteobacteria</taxon>
        <taxon>Alteromonadales</taxon>
        <taxon>Idiomarinaceae</taxon>
        <taxon>Pseudidiomarina</taxon>
    </lineage>
</organism>
<protein>
    <submittedName>
        <fullName evidence="4">Pimeloyl-ACP methyl ester carboxylesterase</fullName>
    </submittedName>
</protein>
<dbReference type="InterPro" id="IPR050266">
    <property type="entry name" value="AB_hydrolase_sf"/>
</dbReference>
<evidence type="ECO:0000313" key="4">
    <source>
        <dbReference type="EMBL" id="SDB29143.1"/>
    </source>
</evidence>
<dbReference type="OrthoDB" id="149912at2"/>
<dbReference type="STRING" id="1159017.SAMN02927930_01127"/>
<reference evidence="5" key="1">
    <citation type="submission" date="2016-10" db="EMBL/GenBank/DDBJ databases">
        <authorList>
            <person name="Varghese N."/>
            <person name="Submissions S."/>
        </authorList>
    </citation>
    <scope>NUCLEOTIDE SEQUENCE [LARGE SCALE GENOMIC DNA]</scope>
    <source>
        <strain evidence="5">CGMCC 1.10824</strain>
    </source>
</reference>
<dbReference type="GO" id="GO:0016020">
    <property type="term" value="C:membrane"/>
    <property type="evidence" value="ECO:0007669"/>
    <property type="project" value="TreeGrafter"/>
</dbReference>
<dbReference type="GO" id="GO:0016787">
    <property type="term" value="F:hydrolase activity"/>
    <property type="evidence" value="ECO:0007669"/>
    <property type="project" value="UniProtKB-KW"/>
</dbReference>
<name>A0A1G6C8F2_9GAMM</name>
<dbReference type="PANTHER" id="PTHR43798">
    <property type="entry name" value="MONOACYLGLYCEROL LIPASE"/>
    <property type="match status" value="1"/>
</dbReference>
<proteinExistence type="inferred from homology"/>
<comment type="similarity">
    <text evidence="1">Belongs to the AB hydrolase superfamily.</text>
</comment>
<evidence type="ECO:0000313" key="5">
    <source>
        <dbReference type="Proteomes" id="UP000199626"/>
    </source>
</evidence>
<evidence type="ECO:0000256" key="2">
    <source>
        <dbReference type="ARBA" id="ARBA00022801"/>
    </source>
</evidence>
<accession>A0A1G6C8F2</accession>
<dbReference type="InterPro" id="IPR029058">
    <property type="entry name" value="AB_hydrolase_fold"/>
</dbReference>
<dbReference type="SUPFAM" id="SSF53474">
    <property type="entry name" value="alpha/beta-Hydrolases"/>
    <property type="match status" value="1"/>
</dbReference>
<dbReference type="RefSeq" id="WP_092592621.1">
    <property type="nucleotide sequence ID" value="NZ_FMXN01000005.1"/>
</dbReference>
<dbReference type="Gene3D" id="3.40.50.1820">
    <property type="entry name" value="alpha/beta hydrolase"/>
    <property type="match status" value="1"/>
</dbReference>
<evidence type="ECO:0000259" key="3">
    <source>
        <dbReference type="Pfam" id="PF00561"/>
    </source>
</evidence>
<dbReference type="Proteomes" id="UP000199626">
    <property type="component" value="Unassembled WGS sequence"/>
</dbReference>
<keyword evidence="2" id="KW-0378">Hydrolase</keyword>
<dbReference type="EMBL" id="FMXN01000005">
    <property type="protein sequence ID" value="SDB29143.1"/>
    <property type="molecule type" value="Genomic_DNA"/>
</dbReference>
<gene>
    <name evidence="4" type="ORF">SAMN02927930_01127</name>
</gene>
<evidence type="ECO:0000256" key="1">
    <source>
        <dbReference type="ARBA" id="ARBA00008645"/>
    </source>
</evidence>
<dbReference type="AlphaFoldDB" id="A0A1G6C8F2"/>
<dbReference type="Pfam" id="PF00561">
    <property type="entry name" value="Abhydrolase_1"/>
    <property type="match status" value="1"/>
</dbReference>